<comment type="caution">
    <text evidence="4">The sequence shown here is derived from an EMBL/GenBank/DDBJ whole genome shotgun (WGS) entry which is preliminary data.</text>
</comment>
<reference evidence="4" key="1">
    <citation type="submission" date="2023-06" db="EMBL/GenBank/DDBJ databases">
        <title>Survivors Of The Sea: Transcriptome response of Skeletonema marinoi to long-term dormancy.</title>
        <authorList>
            <person name="Pinder M.I.M."/>
            <person name="Kourtchenko O."/>
            <person name="Robertson E.K."/>
            <person name="Larsson T."/>
            <person name="Maumus F."/>
            <person name="Osuna-Cruz C.M."/>
            <person name="Vancaester E."/>
            <person name="Stenow R."/>
            <person name="Vandepoele K."/>
            <person name="Ploug H."/>
            <person name="Bruchert V."/>
            <person name="Godhe A."/>
            <person name="Topel M."/>
        </authorList>
    </citation>
    <scope>NUCLEOTIDE SEQUENCE</scope>
    <source>
        <strain evidence="4">R05AC</strain>
    </source>
</reference>
<evidence type="ECO:0000313" key="5">
    <source>
        <dbReference type="Proteomes" id="UP001224775"/>
    </source>
</evidence>
<evidence type="ECO:0000313" key="4">
    <source>
        <dbReference type="EMBL" id="KAK1742548.1"/>
    </source>
</evidence>
<gene>
    <name evidence="4" type="ORF">QTG54_007113</name>
</gene>
<dbReference type="EMBL" id="JATAAI010000011">
    <property type="protein sequence ID" value="KAK1742548.1"/>
    <property type="molecule type" value="Genomic_DNA"/>
</dbReference>
<dbReference type="Gene3D" id="2.30.180.10">
    <property type="entry name" value="FAS1 domain"/>
    <property type="match status" value="1"/>
</dbReference>
<sequence>MLSTAHLPVCIILSCSLFLQLTAAFQSSPPRFHNTHKFNERVVQSSSATDAEDHIAKNFPTCSDILFRNNDVMKKISKADEGFTIFAPNEAAFKALGDKKKEQIEDVRNEEMVEKIAAYHCITEPVTADQLFNSGGVVTLGGEVPAERSVSGGFLGVGGREDGGVTLNGSKVVNTFEFDDGDKTCILLKDKHHASAIIKLPETEKRMCFHMLPAEKSPKRRIEHTAQPWFDIHAARESSVPMTNACIAVVQKVLGLDSCLVETSEPNSVAVMLPTHQKVVRLAHRPTTDIDPSYHLPLTYESVPTFPDDDGKTPLVLLHRLYLSIDPAMRGWMSSARSYLPPVAINAVMRGATLSEVVAVRGASRLKVGDVVSEFAGEAGGWQEYVIVSARSVRKIETWSELVDNHQQTPRELPLTIHLSVLGTTGLTAYFGFIHVGCPRLPSETKRPEVVLVNAAAGAVGSIVCQIAKNVYGCKVIGVAGSDAKCRLLIDDLKCCDAVINYREMENEVERGAGTADPAELFALKSTEFQKRLRRVLKQIDAKGLDIVFDNVGGYQLNECLSRLNYFARVAICGAISGYNNDLTKQQTDNNVSPTGLYMKHGMAIISLRAKIQGFIVLDYIKEWSNAKKDLARWVLEGKIRYQKEDIRDGLENAPSALVDLFHGNNNGKLIVKVGEQQVKRKEIVSRL</sequence>
<dbReference type="InterPro" id="IPR036291">
    <property type="entry name" value="NAD(P)-bd_dom_sf"/>
</dbReference>
<dbReference type="InterPro" id="IPR045010">
    <property type="entry name" value="MDR_fam"/>
</dbReference>
<dbReference type="Proteomes" id="UP001224775">
    <property type="component" value="Unassembled WGS sequence"/>
</dbReference>
<dbReference type="Pfam" id="PF00107">
    <property type="entry name" value="ADH_zinc_N"/>
    <property type="match status" value="1"/>
</dbReference>
<dbReference type="SMART" id="SM00829">
    <property type="entry name" value="PKS_ER"/>
    <property type="match status" value="1"/>
</dbReference>
<dbReference type="InterPro" id="IPR013149">
    <property type="entry name" value="ADH-like_C"/>
</dbReference>
<feature type="chain" id="PRO_5042255190" evidence="2">
    <location>
        <begin position="25"/>
        <end position="688"/>
    </location>
</feature>
<dbReference type="GO" id="GO:0016628">
    <property type="term" value="F:oxidoreductase activity, acting on the CH-CH group of donors, NAD or NADP as acceptor"/>
    <property type="evidence" value="ECO:0007669"/>
    <property type="project" value="InterPro"/>
</dbReference>
<dbReference type="AlphaFoldDB" id="A0AAD8YB79"/>
<proteinExistence type="predicted"/>
<evidence type="ECO:0000256" key="1">
    <source>
        <dbReference type="ARBA" id="ARBA00023002"/>
    </source>
</evidence>
<dbReference type="SUPFAM" id="SSF50129">
    <property type="entry name" value="GroES-like"/>
    <property type="match status" value="1"/>
</dbReference>
<dbReference type="EC" id="1.1.1.232" evidence="4"/>
<keyword evidence="1 4" id="KW-0560">Oxidoreductase</keyword>
<dbReference type="PANTHER" id="PTHR43205:SF42">
    <property type="entry name" value="ALCOHOL DEHYDROGENASE, ZINC-CONTAINING (AFU_ORTHOLOGUE AFUA_7G04530)"/>
    <property type="match status" value="1"/>
</dbReference>
<accession>A0AAD8YB79</accession>
<protein>
    <submittedName>
        <fullName evidence="4">Prostaglandin dehydrogenase</fullName>
        <ecNumber evidence="4">1.1.1.232</ecNumber>
    </submittedName>
</protein>
<dbReference type="InterPro" id="IPR041694">
    <property type="entry name" value="ADH_N_2"/>
</dbReference>
<dbReference type="InterPro" id="IPR000782">
    <property type="entry name" value="FAS1_domain"/>
</dbReference>
<dbReference type="Pfam" id="PF16884">
    <property type="entry name" value="ADH_N_2"/>
    <property type="match status" value="1"/>
</dbReference>
<dbReference type="SUPFAM" id="SSF82153">
    <property type="entry name" value="FAS1 domain"/>
    <property type="match status" value="1"/>
</dbReference>
<evidence type="ECO:0000259" key="3">
    <source>
        <dbReference type="SMART" id="SM00829"/>
    </source>
</evidence>
<dbReference type="InterPro" id="IPR036378">
    <property type="entry name" value="FAS1_dom_sf"/>
</dbReference>
<name>A0AAD8YB79_9STRA</name>
<feature type="signal peptide" evidence="2">
    <location>
        <begin position="1"/>
        <end position="24"/>
    </location>
</feature>
<dbReference type="Pfam" id="PF02469">
    <property type="entry name" value="Fasciclin"/>
    <property type="match status" value="1"/>
</dbReference>
<keyword evidence="2" id="KW-0732">Signal</keyword>
<dbReference type="Gene3D" id="3.40.50.720">
    <property type="entry name" value="NAD(P)-binding Rossmann-like Domain"/>
    <property type="match status" value="1"/>
</dbReference>
<dbReference type="CDD" id="cd05288">
    <property type="entry name" value="PGDH"/>
    <property type="match status" value="1"/>
</dbReference>
<dbReference type="GO" id="GO:0047034">
    <property type="term" value="F:15-hydroxyicosatetraenoate dehydrogenase activity"/>
    <property type="evidence" value="ECO:0007669"/>
    <property type="project" value="UniProtKB-EC"/>
</dbReference>
<evidence type="ECO:0000256" key="2">
    <source>
        <dbReference type="SAM" id="SignalP"/>
    </source>
</evidence>
<dbReference type="SUPFAM" id="SSF51735">
    <property type="entry name" value="NAD(P)-binding Rossmann-fold domains"/>
    <property type="match status" value="1"/>
</dbReference>
<dbReference type="PANTHER" id="PTHR43205">
    <property type="entry name" value="PROSTAGLANDIN REDUCTASE"/>
    <property type="match status" value="1"/>
</dbReference>
<keyword evidence="5" id="KW-1185">Reference proteome</keyword>
<dbReference type="InterPro" id="IPR020843">
    <property type="entry name" value="ER"/>
</dbReference>
<organism evidence="4 5">
    <name type="scientific">Skeletonema marinoi</name>
    <dbReference type="NCBI Taxonomy" id="267567"/>
    <lineage>
        <taxon>Eukaryota</taxon>
        <taxon>Sar</taxon>
        <taxon>Stramenopiles</taxon>
        <taxon>Ochrophyta</taxon>
        <taxon>Bacillariophyta</taxon>
        <taxon>Coscinodiscophyceae</taxon>
        <taxon>Thalassiosirophycidae</taxon>
        <taxon>Thalassiosirales</taxon>
        <taxon>Skeletonemataceae</taxon>
        <taxon>Skeletonema</taxon>
        <taxon>Skeletonema marinoi-dohrnii complex</taxon>
    </lineage>
</organism>
<dbReference type="Gene3D" id="3.90.180.10">
    <property type="entry name" value="Medium-chain alcohol dehydrogenases, catalytic domain"/>
    <property type="match status" value="1"/>
</dbReference>
<feature type="domain" description="Enoyl reductase (ER)" evidence="3">
    <location>
        <begin position="331"/>
        <end position="672"/>
    </location>
</feature>
<dbReference type="InterPro" id="IPR011032">
    <property type="entry name" value="GroES-like_sf"/>
</dbReference>